<dbReference type="EMBL" id="CP001339">
    <property type="protein sequence ID" value="ACL74053.1"/>
    <property type="molecule type" value="Genomic_DNA"/>
</dbReference>
<accession>B8GPD3</accession>
<feature type="transmembrane region" description="Helical" evidence="9">
    <location>
        <begin position="716"/>
        <end position="741"/>
    </location>
</feature>
<feature type="transmembrane region" description="Helical" evidence="9">
    <location>
        <begin position="940"/>
        <end position="967"/>
    </location>
</feature>
<feature type="coiled-coil region" evidence="7">
    <location>
        <begin position="444"/>
        <end position="471"/>
    </location>
</feature>
<evidence type="ECO:0000259" key="11">
    <source>
        <dbReference type="Pfam" id="PF00924"/>
    </source>
</evidence>
<feature type="transmembrane region" description="Helical" evidence="9">
    <location>
        <begin position="913"/>
        <end position="934"/>
    </location>
</feature>
<dbReference type="Gene3D" id="3.30.70.100">
    <property type="match status" value="1"/>
</dbReference>
<feature type="transmembrane region" description="Helical" evidence="9">
    <location>
        <begin position="512"/>
        <end position="536"/>
    </location>
</feature>
<feature type="chain" id="PRO_5002873056" evidence="10">
    <location>
        <begin position="27"/>
        <end position="1144"/>
    </location>
</feature>
<dbReference type="SUPFAM" id="SSF50182">
    <property type="entry name" value="Sm-like ribonucleoproteins"/>
    <property type="match status" value="1"/>
</dbReference>
<dbReference type="eggNOG" id="COG3264">
    <property type="taxonomic scope" value="Bacteria"/>
</dbReference>
<protein>
    <submittedName>
        <fullName evidence="15">Small-conductance mechanosensitive channel-like protein</fullName>
    </submittedName>
</protein>
<feature type="region of interest" description="Disordered" evidence="8">
    <location>
        <begin position="1124"/>
        <end position="1144"/>
    </location>
</feature>
<gene>
    <name evidence="15" type="ordered locus">Tgr7_2983</name>
</gene>
<reference evidence="15 16" key="1">
    <citation type="journal article" date="2011" name="Stand. Genomic Sci.">
        <title>Complete genome sequence of 'Thioalkalivibrio sulfidophilus' HL-EbGr7.</title>
        <authorList>
            <person name="Muyzer G."/>
            <person name="Sorokin D.Y."/>
            <person name="Mavromatis K."/>
            <person name="Lapidus A."/>
            <person name="Clum A."/>
            <person name="Ivanova N."/>
            <person name="Pati A."/>
            <person name="d'Haeseleer P."/>
            <person name="Woyke T."/>
            <person name="Kyrpides N.C."/>
        </authorList>
    </citation>
    <scope>NUCLEOTIDE SEQUENCE [LARGE SCALE GENOMIC DNA]</scope>
    <source>
        <strain evidence="15 16">HL-EbGR7</strain>
    </source>
</reference>
<dbReference type="Pfam" id="PF12794">
    <property type="entry name" value="MscS_TM"/>
    <property type="match status" value="1"/>
</dbReference>
<feature type="domain" description="Mechanosensitive ion channel transmembrane helices 2/3" evidence="14">
    <location>
        <begin position="912"/>
        <end position="953"/>
    </location>
</feature>
<dbReference type="STRING" id="396588.Tgr7_2983"/>
<feature type="signal peptide" evidence="10">
    <location>
        <begin position="1"/>
        <end position="26"/>
    </location>
</feature>
<keyword evidence="10" id="KW-0732">Signal</keyword>
<dbReference type="InterPro" id="IPR006686">
    <property type="entry name" value="MscS_channel_CS"/>
</dbReference>
<dbReference type="InterPro" id="IPR049278">
    <property type="entry name" value="MS_channel_C"/>
</dbReference>
<dbReference type="InterPro" id="IPR052702">
    <property type="entry name" value="MscS-like_channel"/>
</dbReference>
<feature type="coiled-coil region" evidence="7">
    <location>
        <begin position="282"/>
        <end position="344"/>
    </location>
</feature>
<dbReference type="GO" id="GO:0005886">
    <property type="term" value="C:plasma membrane"/>
    <property type="evidence" value="ECO:0007669"/>
    <property type="project" value="UniProtKB-SubCell"/>
</dbReference>
<keyword evidence="7" id="KW-0175">Coiled coil</keyword>
<evidence type="ECO:0000259" key="12">
    <source>
        <dbReference type="Pfam" id="PF12794"/>
    </source>
</evidence>
<feature type="domain" description="Mechanosensitive ion channel MscS" evidence="11">
    <location>
        <begin position="955"/>
        <end position="1020"/>
    </location>
</feature>
<feature type="transmembrane region" description="Helical" evidence="9">
    <location>
        <begin position="678"/>
        <end position="695"/>
    </location>
</feature>
<keyword evidence="16" id="KW-1185">Reference proteome</keyword>
<dbReference type="InterPro" id="IPR010920">
    <property type="entry name" value="LSM_dom_sf"/>
</dbReference>
<proteinExistence type="inferred from homology"/>
<dbReference type="eggNOG" id="COG1196">
    <property type="taxonomic scope" value="Bacteria"/>
</dbReference>
<evidence type="ECO:0000256" key="6">
    <source>
        <dbReference type="ARBA" id="ARBA00023136"/>
    </source>
</evidence>
<name>B8GPD3_THISH</name>
<evidence type="ECO:0000256" key="10">
    <source>
        <dbReference type="SAM" id="SignalP"/>
    </source>
</evidence>
<keyword evidence="5 9" id="KW-1133">Transmembrane helix</keyword>
<dbReference type="HOGENOM" id="CLU_007829_1_0_6"/>
<evidence type="ECO:0000259" key="13">
    <source>
        <dbReference type="Pfam" id="PF21082"/>
    </source>
</evidence>
<evidence type="ECO:0000256" key="1">
    <source>
        <dbReference type="ARBA" id="ARBA00004651"/>
    </source>
</evidence>
<keyword evidence="6 9" id="KW-0472">Membrane</keyword>
<dbReference type="Pfam" id="PF00924">
    <property type="entry name" value="MS_channel_2nd"/>
    <property type="match status" value="1"/>
</dbReference>
<dbReference type="Gene3D" id="2.30.30.60">
    <property type="match status" value="1"/>
</dbReference>
<dbReference type="InterPro" id="IPR011014">
    <property type="entry name" value="MscS_channel_TM-2"/>
</dbReference>
<keyword evidence="4 9" id="KW-0812">Transmembrane</keyword>
<dbReference type="InterPro" id="IPR049142">
    <property type="entry name" value="MS_channel_1st"/>
</dbReference>
<comment type="similarity">
    <text evidence="2">Belongs to the MscS (TC 1.A.23) family.</text>
</comment>
<sequence length="1144" mass="128231" precursor="true">MRLPSKTLQRLLILAVLLPWFAFATAQDMNGAVGPAMPAVSPQQLLELRATLQDNRPRLVQMAEMIDTTQAEGWLEASPASRFAERMAATAEDSAERGMWQAAIDLETEGAERLRGALERAALARSAGERIDEAVQRITLMLGTQPRTGDDTSLSAIEADIATLERRRAQVLLEQEQKRQTLERLDTQARTQAELLERLRQGLADGPVAMPWGPLEETALSDALAAWEQAQARRAEARLLAAQLDGQTVAPRTEILRLELRVLETEVQWLAQRVAQMSTEYAERSGEELRALRDDIRRLTEREPEAAQRFSTEIEALLKRIDRIAQVQSRVRALQVERERYTQLEADLTQTLSGVRERLEIGGLTDVLGGLLMEEERRVRKLADLRFTLHDLERELAQSRLRDITVRDELRALPAPAPVFIDDRARFEILRLQRQVIEIELQSDEQLTEQLRNAELRLRTVVERVDELTEVLRESLLWWPSHQPVGLEWAKRILPATLILLDPGAWREIHSALFSVIFGAPVGTLLTLLLAALLFLGGRGTHQQLAQIAEKTAHPFSDRMGLTFQAVGWSLLRVLPVPVLLASTGYRLQQLPDIGPGVEVLAVVLFGAALWWLVGHLFLLFSSSKGVGMAHFQWDPLVVRRLRRHLTWYMPLLLLMAAFLALTFGHPNELLPDVFGRIGLLATTFLSGLFAWQMLAPRTESEATEQQERRRRLVRFALAAFTLVLMGLTLAGYLLTVAVLLDRTINTVIVVAAVWLGYSFATRALLLSESRLVLRRMREQREKAAALEGSAAVGEGAVLDMPEPHLSLENINQQTRSLLRVTAGAALVLGLLWVWAEILPALTWLERVTLWSRTIAVGDAEILSRVSLQDFLLAIFLGVIFTLAARNLPGLVEILLSRSTQMDASDRYTVTTLLRYVLAVIAVISVFSLLGLRWSELQWMVAALTLGLGFGLQEVVANFVSGIIMLFERPVRVGDTITIGEYSGTVARIRTRATTIVDWDNREIVVPNKNFITERLINWTLSDTMTRIVIPVGVSYDADVDEVMGTLKTIAEESPLVLKEPAPTVFFLKFGDSALSFELRVYVNAMKDRLITISELHRSIIKSFRDKGIEIAYPQMDIHVRDLPPAKRAGQGHPEPPRPDPQAT</sequence>
<evidence type="ECO:0000313" key="15">
    <source>
        <dbReference type="EMBL" id="ACL74053.1"/>
    </source>
</evidence>
<feature type="transmembrane region" description="Helical" evidence="9">
    <location>
        <begin position="871"/>
        <end position="892"/>
    </location>
</feature>
<dbReference type="KEGG" id="tgr:Tgr7_2983"/>
<feature type="transmembrane region" description="Helical" evidence="9">
    <location>
        <begin position="818"/>
        <end position="836"/>
    </location>
</feature>
<feature type="transmembrane region" description="Helical" evidence="9">
    <location>
        <begin position="646"/>
        <end position="666"/>
    </location>
</feature>
<dbReference type="OrthoDB" id="9799209at2"/>
<evidence type="ECO:0000256" key="9">
    <source>
        <dbReference type="SAM" id="Phobius"/>
    </source>
</evidence>
<feature type="transmembrane region" description="Helical" evidence="9">
    <location>
        <begin position="747"/>
        <end position="768"/>
    </location>
</feature>
<comment type="subcellular location">
    <subcellularLocation>
        <location evidence="1">Cell membrane</location>
        <topology evidence="1">Multi-pass membrane protein</topology>
    </subcellularLocation>
</comment>
<dbReference type="InterPro" id="IPR025692">
    <property type="entry name" value="MscS_IM_dom1"/>
</dbReference>
<dbReference type="InterPro" id="IPR023408">
    <property type="entry name" value="MscS_beta-dom_sf"/>
</dbReference>
<feature type="domain" description="Mechanosensitive ion channel MscS C-terminal" evidence="13">
    <location>
        <begin position="1028"/>
        <end position="1111"/>
    </location>
</feature>
<evidence type="ECO:0000256" key="8">
    <source>
        <dbReference type="SAM" id="MobiDB-lite"/>
    </source>
</evidence>
<evidence type="ECO:0000256" key="5">
    <source>
        <dbReference type="ARBA" id="ARBA00022989"/>
    </source>
</evidence>
<dbReference type="PANTHER" id="PTHR30347:SF1">
    <property type="entry name" value="MECHANOSENSITIVE CHANNEL MSCK"/>
    <property type="match status" value="1"/>
</dbReference>
<dbReference type="GO" id="GO:0008381">
    <property type="term" value="F:mechanosensitive monoatomic ion channel activity"/>
    <property type="evidence" value="ECO:0007669"/>
    <property type="project" value="UniProtKB-ARBA"/>
</dbReference>
<dbReference type="PROSITE" id="PS01246">
    <property type="entry name" value="UPF0003"/>
    <property type="match status" value="1"/>
</dbReference>
<feature type="domain" description="Mechanosensitive ion channel inner membrane" evidence="12">
    <location>
        <begin position="522"/>
        <end position="851"/>
    </location>
</feature>
<dbReference type="Proteomes" id="UP000002383">
    <property type="component" value="Chromosome"/>
</dbReference>
<dbReference type="Pfam" id="PF21088">
    <property type="entry name" value="MS_channel_1st"/>
    <property type="match status" value="1"/>
</dbReference>
<evidence type="ECO:0000256" key="2">
    <source>
        <dbReference type="ARBA" id="ARBA00008017"/>
    </source>
</evidence>
<feature type="transmembrane region" description="Helical" evidence="9">
    <location>
        <begin position="566"/>
        <end position="588"/>
    </location>
</feature>
<keyword evidence="3" id="KW-1003">Cell membrane</keyword>
<dbReference type="PANTHER" id="PTHR30347">
    <property type="entry name" value="POTASSIUM CHANNEL RELATED"/>
    <property type="match status" value="1"/>
</dbReference>
<evidence type="ECO:0000256" key="7">
    <source>
        <dbReference type="SAM" id="Coils"/>
    </source>
</evidence>
<dbReference type="SUPFAM" id="SSF82689">
    <property type="entry name" value="Mechanosensitive channel protein MscS (YggB), C-terminal domain"/>
    <property type="match status" value="1"/>
</dbReference>
<feature type="transmembrane region" description="Helical" evidence="9">
    <location>
        <begin position="600"/>
        <end position="621"/>
    </location>
</feature>
<dbReference type="SUPFAM" id="SSF82861">
    <property type="entry name" value="Mechanosensitive channel protein MscS (YggB), transmembrane region"/>
    <property type="match status" value="1"/>
</dbReference>
<evidence type="ECO:0000259" key="14">
    <source>
        <dbReference type="Pfam" id="PF21088"/>
    </source>
</evidence>
<evidence type="ECO:0000313" key="16">
    <source>
        <dbReference type="Proteomes" id="UP000002383"/>
    </source>
</evidence>
<dbReference type="Pfam" id="PF21082">
    <property type="entry name" value="MS_channel_3rd"/>
    <property type="match status" value="1"/>
</dbReference>
<dbReference type="Gene3D" id="1.10.287.1260">
    <property type="match status" value="1"/>
</dbReference>
<organism evidence="15 16">
    <name type="scientific">Thioalkalivibrio sulfidiphilus (strain HL-EbGR7)</name>
    <dbReference type="NCBI Taxonomy" id="396588"/>
    <lineage>
        <taxon>Bacteria</taxon>
        <taxon>Pseudomonadati</taxon>
        <taxon>Pseudomonadota</taxon>
        <taxon>Gammaproteobacteria</taxon>
        <taxon>Chromatiales</taxon>
        <taxon>Ectothiorhodospiraceae</taxon>
        <taxon>Thioalkalivibrio</taxon>
    </lineage>
</organism>
<dbReference type="AlphaFoldDB" id="B8GPD3"/>
<evidence type="ECO:0000256" key="3">
    <source>
        <dbReference type="ARBA" id="ARBA00022475"/>
    </source>
</evidence>
<dbReference type="InterPro" id="IPR011066">
    <property type="entry name" value="MscS_channel_C_sf"/>
</dbReference>
<evidence type="ECO:0000256" key="4">
    <source>
        <dbReference type="ARBA" id="ARBA00022692"/>
    </source>
</evidence>
<dbReference type="InterPro" id="IPR006685">
    <property type="entry name" value="MscS_channel_2nd"/>
</dbReference>